<evidence type="ECO:0000313" key="3">
    <source>
        <dbReference type="EMBL" id="WPK12928.1"/>
    </source>
</evidence>
<evidence type="ECO:0000256" key="1">
    <source>
        <dbReference type="SAM" id="SignalP"/>
    </source>
</evidence>
<gene>
    <name evidence="3" type="ORF">R6U77_04345</name>
</gene>
<dbReference type="EMBL" id="CP137624">
    <property type="protein sequence ID" value="WPK12928.1"/>
    <property type="molecule type" value="Genomic_DNA"/>
</dbReference>
<keyword evidence="4" id="KW-1185">Reference proteome</keyword>
<dbReference type="Proteomes" id="UP001322664">
    <property type="component" value="Chromosome"/>
</dbReference>
<evidence type="ECO:0000259" key="2">
    <source>
        <dbReference type="Pfam" id="PF15542"/>
    </source>
</evidence>
<feature type="signal peptide" evidence="1">
    <location>
        <begin position="1"/>
        <end position="24"/>
    </location>
</feature>
<evidence type="ECO:0000313" key="4">
    <source>
        <dbReference type="Proteomes" id="UP001322664"/>
    </source>
</evidence>
<dbReference type="RefSeq" id="WP_319837577.1">
    <property type="nucleotide sequence ID" value="NZ_CP137624.1"/>
</dbReference>
<reference evidence="3 4" key="1">
    <citation type="submission" date="2023-09" db="EMBL/GenBank/DDBJ databases">
        <authorList>
            <person name="Page C.A."/>
            <person name="Perez-Diaz I.M."/>
        </authorList>
    </citation>
    <scope>NUCLEOTIDE SEQUENCE [LARGE SCALE GENOMIC DNA]</scope>
    <source>
        <strain evidence="3 4">Ll15</strain>
    </source>
</reference>
<protein>
    <submittedName>
        <fullName evidence="3">Polymorphic toxin type 50 domain-containing protein</fullName>
    </submittedName>
</protein>
<keyword evidence="1" id="KW-0732">Signal</keyword>
<sequence>MKKISVKFSFVVMFLLIFSTSVFAQSDMETVDVETTVIENVSLEQNVIVQPFSKVNPSLKNTNFSGSIVNVHGINYPGYINVNKQRKHIPNTPEYIPGRSIFQGTVDDATVLFYRNAGMGVRVDAYKERISAPEYIGIYIKNDGSGTPAAYPTRNAIIHYSNTGAHIVPAAP</sequence>
<accession>A0ABZ0RXG1</accession>
<name>A0ABZ0RXG1_9BACI</name>
<dbReference type="InterPro" id="IPR029100">
    <property type="entry name" value="Ntox50"/>
</dbReference>
<dbReference type="Pfam" id="PF15542">
    <property type="entry name" value="Ntox50"/>
    <property type="match status" value="1"/>
</dbReference>
<feature type="domain" description="Bacterial toxin 50" evidence="2">
    <location>
        <begin position="80"/>
        <end position="169"/>
    </location>
</feature>
<organism evidence="3 4">
    <name type="scientific">Lysinibacillus louembei</name>
    <dbReference type="NCBI Taxonomy" id="1470088"/>
    <lineage>
        <taxon>Bacteria</taxon>
        <taxon>Bacillati</taxon>
        <taxon>Bacillota</taxon>
        <taxon>Bacilli</taxon>
        <taxon>Bacillales</taxon>
        <taxon>Bacillaceae</taxon>
        <taxon>Lysinibacillus</taxon>
    </lineage>
</organism>
<proteinExistence type="predicted"/>
<feature type="chain" id="PRO_5046684586" evidence="1">
    <location>
        <begin position="25"/>
        <end position="172"/>
    </location>
</feature>